<dbReference type="SMART" id="SM00855">
    <property type="entry name" value="PGAM"/>
    <property type="match status" value="1"/>
</dbReference>
<dbReference type="Proteomes" id="UP000440713">
    <property type="component" value="Unassembled WGS sequence"/>
</dbReference>
<dbReference type="PROSITE" id="PS00175">
    <property type="entry name" value="PG_MUTASE"/>
    <property type="match status" value="1"/>
</dbReference>
<comment type="caution">
    <text evidence="5">The sequence shown here is derived from an EMBL/GenBank/DDBJ whole genome shotgun (WGS) entry which is preliminary data.</text>
</comment>
<keyword evidence="1" id="KW-0324">Glycolysis</keyword>
<keyword evidence="6" id="KW-1185">Reference proteome</keyword>
<feature type="active site" description="Proton donor/acceptor" evidence="3">
    <location>
        <position position="83"/>
    </location>
</feature>
<dbReference type="InterPro" id="IPR013078">
    <property type="entry name" value="His_Pase_superF_clade-1"/>
</dbReference>
<evidence type="ECO:0000256" key="1">
    <source>
        <dbReference type="ARBA" id="ARBA00023152"/>
    </source>
</evidence>
<organism evidence="5 6">
    <name type="scientific">Peptostreptococcus porci</name>
    <dbReference type="NCBI Taxonomy" id="2652282"/>
    <lineage>
        <taxon>Bacteria</taxon>
        <taxon>Bacillati</taxon>
        <taxon>Bacillota</taxon>
        <taxon>Clostridia</taxon>
        <taxon>Peptostreptococcales</taxon>
        <taxon>Peptostreptococcaceae</taxon>
        <taxon>Peptostreptococcus</taxon>
    </lineage>
</organism>
<evidence type="ECO:0000313" key="5">
    <source>
        <dbReference type="EMBL" id="MST63034.1"/>
    </source>
</evidence>
<dbReference type="InterPro" id="IPR029033">
    <property type="entry name" value="His_PPase_superfam"/>
</dbReference>
<dbReference type="InterPro" id="IPR001345">
    <property type="entry name" value="PG/BPGM_mutase_AS"/>
</dbReference>
<dbReference type="PANTHER" id="PTHR48100:SF1">
    <property type="entry name" value="HISTIDINE PHOSPHATASE FAMILY PROTEIN-RELATED"/>
    <property type="match status" value="1"/>
</dbReference>
<evidence type="ECO:0000256" key="3">
    <source>
        <dbReference type="PIRSR" id="PIRSR613078-1"/>
    </source>
</evidence>
<proteinExistence type="predicted"/>
<dbReference type="Gene3D" id="3.40.50.1240">
    <property type="entry name" value="Phosphoglycerate mutase-like"/>
    <property type="match status" value="1"/>
</dbReference>
<accession>A0A6N7XI10</accession>
<dbReference type="InterPro" id="IPR050275">
    <property type="entry name" value="PGM_Phosphatase"/>
</dbReference>
<name>A0A6N7XI10_9FIRM</name>
<feature type="active site" description="Tele-phosphohistidine intermediate" evidence="3">
    <location>
        <position position="10"/>
    </location>
</feature>
<feature type="binding site" evidence="4">
    <location>
        <begin position="9"/>
        <end position="16"/>
    </location>
    <ligand>
        <name>substrate</name>
    </ligand>
</feature>
<feature type="binding site" evidence="4">
    <location>
        <position position="59"/>
    </location>
    <ligand>
        <name>substrate</name>
    </ligand>
</feature>
<evidence type="ECO:0000313" key="6">
    <source>
        <dbReference type="Proteomes" id="UP000440713"/>
    </source>
</evidence>
<sequence length="217" mass="24777">MNNTYYLVRHGETEWNTMGRTQGHGNSPLTALGVIQAESAANALSKFPIDMIYCSDLGRAVQTAEIIGKRLDKEVIPTESLREMGFGEWEGMKIKNIQEKFPAMFEIWRNSPDRLDIRGAENLFIVKERQDKLIQELNEKYSDKHILLVSHSVTVRVMLLSFLDSHVRNIYRIKQDNTAINIVESRSYGPVVIKMNDTKHLSELNIKSSPDVKSALE</sequence>
<evidence type="ECO:0000256" key="2">
    <source>
        <dbReference type="ARBA" id="ARBA00023235"/>
    </source>
</evidence>
<dbReference type="Pfam" id="PF00300">
    <property type="entry name" value="His_Phos_1"/>
    <property type="match status" value="1"/>
</dbReference>
<reference evidence="5 6" key="1">
    <citation type="submission" date="2019-08" db="EMBL/GenBank/DDBJ databases">
        <title>In-depth cultivation of the pig gut microbiome towards novel bacterial diversity and tailored functional studies.</title>
        <authorList>
            <person name="Wylensek D."/>
            <person name="Hitch T.C.A."/>
            <person name="Clavel T."/>
        </authorList>
    </citation>
    <scope>NUCLEOTIDE SEQUENCE [LARGE SCALE GENOMIC DNA]</scope>
    <source>
        <strain evidence="5 6">WCA-SAB-591-4A-A</strain>
    </source>
</reference>
<dbReference type="GO" id="GO:0016791">
    <property type="term" value="F:phosphatase activity"/>
    <property type="evidence" value="ECO:0007669"/>
    <property type="project" value="TreeGrafter"/>
</dbReference>
<dbReference type="RefSeq" id="WP_154538514.1">
    <property type="nucleotide sequence ID" value="NZ_JAXFFP010000015.1"/>
</dbReference>
<dbReference type="CDD" id="cd07067">
    <property type="entry name" value="HP_PGM_like"/>
    <property type="match status" value="1"/>
</dbReference>
<protein>
    <submittedName>
        <fullName evidence="5">Histidine phosphatase family protein</fullName>
    </submittedName>
</protein>
<keyword evidence="2" id="KW-0413">Isomerase</keyword>
<evidence type="ECO:0000256" key="4">
    <source>
        <dbReference type="PIRSR" id="PIRSR613078-2"/>
    </source>
</evidence>
<dbReference type="SUPFAM" id="SSF53254">
    <property type="entry name" value="Phosphoglycerate mutase-like"/>
    <property type="match status" value="1"/>
</dbReference>
<dbReference type="AlphaFoldDB" id="A0A6N7XI10"/>
<dbReference type="GO" id="GO:0005737">
    <property type="term" value="C:cytoplasm"/>
    <property type="evidence" value="ECO:0007669"/>
    <property type="project" value="TreeGrafter"/>
</dbReference>
<dbReference type="PANTHER" id="PTHR48100">
    <property type="entry name" value="BROAD-SPECIFICITY PHOSPHATASE YOR283W-RELATED"/>
    <property type="match status" value="1"/>
</dbReference>
<gene>
    <name evidence="5" type="ORF">FYJ71_08800</name>
</gene>
<dbReference type="PIRSF" id="PIRSF000709">
    <property type="entry name" value="6PFK_2-Ptase"/>
    <property type="match status" value="1"/>
</dbReference>
<dbReference type="EMBL" id="VUNE01000005">
    <property type="protein sequence ID" value="MST63034.1"/>
    <property type="molecule type" value="Genomic_DNA"/>
</dbReference>